<keyword evidence="7" id="KW-1185">Reference proteome</keyword>
<name>A0A8B8EV23_CRAVI</name>
<dbReference type="PROSITE" id="PS50060">
    <property type="entry name" value="MAM_2"/>
    <property type="match status" value="1"/>
</dbReference>
<dbReference type="InterPro" id="IPR036465">
    <property type="entry name" value="vWFA_dom_sf"/>
</dbReference>
<evidence type="ECO:0000259" key="5">
    <source>
        <dbReference type="PROSITE" id="PS50060"/>
    </source>
</evidence>
<dbReference type="Gene3D" id="2.60.120.200">
    <property type="match status" value="1"/>
</dbReference>
<feature type="compositionally biased region" description="Low complexity" evidence="3">
    <location>
        <begin position="404"/>
        <end position="434"/>
    </location>
</feature>
<reference evidence="8 9" key="1">
    <citation type="submission" date="2025-04" db="UniProtKB">
        <authorList>
            <consortium name="RefSeq"/>
        </authorList>
    </citation>
    <scope>IDENTIFICATION</scope>
    <source>
        <tissue evidence="8 9">Whole sample</tissue>
    </source>
</reference>
<evidence type="ECO:0000256" key="1">
    <source>
        <dbReference type="ARBA" id="ARBA00023278"/>
    </source>
</evidence>
<dbReference type="CDD" id="cd01450">
    <property type="entry name" value="vWFA_subfamily_ECM"/>
    <property type="match status" value="1"/>
</dbReference>
<evidence type="ECO:0000256" key="4">
    <source>
        <dbReference type="SAM" id="Phobius"/>
    </source>
</evidence>
<protein>
    <submittedName>
        <fullName evidence="8">Mucin-2-like isoform X1</fullName>
    </submittedName>
    <submittedName>
        <fullName evidence="9">Mucin-2-like isoform X2</fullName>
    </submittedName>
</protein>
<feature type="transmembrane region" description="Helical" evidence="4">
    <location>
        <begin position="761"/>
        <end position="786"/>
    </location>
</feature>
<dbReference type="KEGG" id="cvn:111136931"/>
<dbReference type="OrthoDB" id="6132182at2759"/>
<dbReference type="InterPro" id="IPR000998">
    <property type="entry name" value="MAM_dom"/>
</dbReference>
<dbReference type="AlphaFoldDB" id="A0A8B8EV23"/>
<dbReference type="InterPro" id="IPR050525">
    <property type="entry name" value="ECM_Assembly_Org"/>
</dbReference>
<dbReference type="SMART" id="SM00327">
    <property type="entry name" value="VWA"/>
    <property type="match status" value="1"/>
</dbReference>
<dbReference type="Pfam" id="PF00629">
    <property type="entry name" value="MAM"/>
    <property type="match status" value="1"/>
</dbReference>
<feature type="compositionally biased region" description="Acidic residues" evidence="3">
    <location>
        <begin position="795"/>
        <end position="807"/>
    </location>
</feature>
<dbReference type="PRINTS" id="PR00453">
    <property type="entry name" value="VWFADOMAIN"/>
</dbReference>
<dbReference type="GO" id="GO:0016020">
    <property type="term" value="C:membrane"/>
    <property type="evidence" value="ECO:0007669"/>
    <property type="project" value="InterPro"/>
</dbReference>
<dbReference type="Proteomes" id="UP000694844">
    <property type="component" value="Chromosome 5"/>
</dbReference>
<keyword evidence="4" id="KW-0812">Transmembrane</keyword>
<dbReference type="SMART" id="SM00137">
    <property type="entry name" value="MAM"/>
    <property type="match status" value="1"/>
</dbReference>
<dbReference type="PANTHER" id="PTHR24020:SF84">
    <property type="entry name" value="VWFA DOMAIN-CONTAINING PROTEIN"/>
    <property type="match status" value="1"/>
</dbReference>
<feature type="compositionally biased region" description="Polar residues" evidence="3">
    <location>
        <begin position="643"/>
        <end position="655"/>
    </location>
</feature>
<proteinExistence type="inferred from homology"/>
<dbReference type="SUPFAM" id="SSF49899">
    <property type="entry name" value="Concanavalin A-like lectins/glucanases"/>
    <property type="match status" value="1"/>
</dbReference>
<dbReference type="CDD" id="cd06263">
    <property type="entry name" value="MAM"/>
    <property type="match status" value="1"/>
</dbReference>
<evidence type="ECO:0000256" key="2">
    <source>
        <dbReference type="ARBA" id="ARBA00049648"/>
    </source>
</evidence>
<keyword evidence="4" id="KW-0472">Membrane</keyword>
<dbReference type="InterPro" id="IPR002035">
    <property type="entry name" value="VWF_A"/>
</dbReference>
<feature type="domain" description="VWFA" evidence="6">
    <location>
        <begin position="51"/>
        <end position="225"/>
    </location>
</feature>
<feature type="domain" description="MAM" evidence="5">
    <location>
        <begin position="464"/>
        <end position="630"/>
    </location>
</feature>
<dbReference type="SUPFAM" id="SSF53300">
    <property type="entry name" value="vWA-like"/>
    <property type="match status" value="1"/>
</dbReference>
<evidence type="ECO:0000313" key="9">
    <source>
        <dbReference type="RefSeq" id="XP_022343821.1"/>
    </source>
</evidence>
<organism evidence="7 9">
    <name type="scientific">Crassostrea virginica</name>
    <name type="common">Eastern oyster</name>
    <dbReference type="NCBI Taxonomy" id="6565"/>
    <lineage>
        <taxon>Eukaryota</taxon>
        <taxon>Metazoa</taxon>
        <taxon>Spiralia</taxon>
        <taxon>Lophotrochozoa</taxon>
        <taxon>Mollusca</taxon>
        <taxon>Bivalvia</taxon>
        <taxon>Autobranchia</taxon>
        <taxon>Pteriomorphia</taxon>
        <taxon>Ostreida</taxon>
        <taxon>Ostreoidea</taxon>
        <taxon>Ostreidae</taxon>
        <taxon>Crassostrea</taxon>
    </lineage>
</organism>
<dbReference type="PANTHER" id="PTHR24020">
    <property type="entry name" value="COLLAGEN ALPHA"/>
    <property type="match status" value="1"/>
</dbReference>
<feature type="region of interest" description="Disordered" evidence="3">
    <location>
        <begin position="643"/>
        <end position="737"/>
    </location>
</feature>
<accession>A0A8B8EV23</accession>
<gene>
    <name evidence="8 9" type="primary">LOC111136931</name>
</gene>
<feature type="compositionally biased region" description="Low complexity" evidence="3">
    <location>
        <begin position="727"/>
        <end position="737"/>
    </location>
</feature>
<feature type="compositionally biased region" description="Basic and acidic residues" evidence="3">
    <location>
        <begin position="808"/>
        <end position="817"/>
    </location>
</feature>
<feature type="region of interest" description="Disordered" evidence="3">
    <location>
        <begin position="246"/>
        <end position="305"/>
    </location>
</feature>
<dbReference type="InterPro" id="IPR013320">
    <property type="entry name" value="ConA-like_dom_sf"/>
</dbReference>
<dbReference type="GeneID" id="111136931"/>
<dbReference type="PROSITE" id="PS50234">
    <property type="entry name" value="VWFA"/>
    <property type="match status" value="1"/>
</dbReference>
<feature type="region of interest" description="Disordered" evidence="3">
    <location>
        <begin position="318"/>
        <end position="434"/>
    </location>
</feature>
<dbReference type="RefSeq" id="XP_022343820.1">
    <property type="nucleotide sequence ID" value="XM_022488112.1"/>
</dbReference>
<evidence type="ECO:0000313" key="8">
    <source>
        <dbReference type="RefSeq" id="XP_022343820.1"/>
    </source>
</evidence>
<keyword evidence="1" id="KW-0379">Hydroxylation</keyword>
<feature type="region of interest" description="Disordered" evidence="3">
    <location>
        <begin position="793"/>
        <end position="837"/>
    </location>
</feature>
<keyword evidence="4" id="KW-1133">Transmembrane helix</keyword>
<dbReference type="Gene3D" id="3.40.50.410">
    <property type="entry name" value="von Willebrand factor, type A domain"/>
    <property type="match status" value="1"/>
</dbReference>
<dbReference type="RefSeq" id="XP_022343821.1">
    <property type="nucleotide sequence ID" value="XM_022488113.1"/>
</dbReference>
<feature type="compositionally biased region" description="Low complexity" evidence="3">
    <location>
        <begin position="318"/>
        <end position="397"/>
    </location>
</feature>
<comment type="similarity">
    <text evidence="2">Belongs to the fibril-associated collagens with interrupted helices (FACIT) family.</text>
</comment>
<sequence>MHDHGKTLDQSTLIKMKMLKAKSLVLIFVLYISTTSATASTSRDCTPKPTDLVFVLDESGSVGPANFLLQNEFVARFVDGFNIGKTTTQVAVMTFSSTMNVEFYLNKYHDKARLIEAIKHINYSHSGLTFTHTALAIVRTEMLNVTNGRRPDALPFVIVVTDGKSFNPNSTTIEAKKLHAMNVTVFAIGISSAVNEAELRGIASNPKNVIIVEDFQFLKKIHSQALNGACEALLKKVHGENYTVSTTLPTTTRKPTTTTTTSATTTTTPTTTTTHTTTTTTPTTTTTAPTTTTTTPTTTTTTLTTTTTAPTTTTIHTTITNTTPTTTTMTITTTTSTPTTKTTTPTTTTTTIPTTTTSTPTTTTTTPTTTTTSPTTTITTPTSTTTSPFTISSTPTIKTRKPTTTKPTTTARKHTTTTTTPTTTTKPTTTTTMAPTTTTAIPISTTTKQTITTHSASMIPGSRVSCNFEHTICDLLLHQPNSNTSWIVRNASTTPNHILNSPKSDHTNQSPSGGFLYVDGSVMKPNHSANIITPLIAAQNQIFCFEFYFQMFGHESKTLNVYITNSSTAVGGANCVWSFTEKNTADWTLAKITVSFTHIASRIIIEGVNTNVNNGFAIDDIGTNPGKCPVSFTSTVNSYPVTDISSSPGATSPQSAAARITQGGLTSKKNVPTAMHIPPTPKATLHSPNAIQNSQSRRPTSSAQNPSVGAQQKTTANLNKNNGNHRTSPSQTTTTTASTTIYRELDFKPDGRRSRFLIPGWFQIIEIGLLALTGVIGMGLLGCCCLKFCGGKKDEDEEDEEDEDEDEKGGYDPDHSWKSNHRAPASKPGGWMTGLQF</sequence>
<evidence type="ECO:0000259" key="6">
    <source>
        <dbReference type="PROSITE" id="PS50234"/>
    </source>
</evidence>
<evidence type="ECO:0000313" key="7">
    <source>
        <dbReference type="Proteomes" id="UP000694844"/>
    </source>
</evidence>
<evidence type="ECO:0000256" key="3">
    <source>
        <dbReference type="SAM" id="MobiDB-lite"/>
    </source>
</evidence>
<feature type="compositionally biased region" description="Polar residues" evidence="3">
    <location>
        <begin position="686"/>
        <end position="726"/>
    </location>
</feature>
<dbReference type="Pfam" id="PF00092">
    <property type="entry name" value="VWA"/>
    <property type="match status" value="1"/>
</dbReference>